<dbReference type="RefSeq" id="WP_305004974.1">
    <property type="nucleotide sequence ID" value="NZ_JAUQSY010000002.1"/>
</dbReference>
<accession>A0ABT9BAT5</accession>
<keyword evidence="2" id="KW-1185">Reference proteome</keyword>
<protein>
    <submittedName>
        <fullName evidence="1">Uncharacterized protein</fullName>
    </submittedName>
</protein>
<proteinExistence type="predicted"/>
<evidence type="ECO:0000313" key="2">
    <source>
        <dbReference type="Proteomes" id="UP001176429"/>
    </source>
</evidence>
<name>A0ABT9BAT5_9BACT</name>
<organism evidence="1 2">
    <name type="scientific">Hymenobacter aranciens</name>
    <dbReference type="NCBI Taxonomy" id="3063996"/>
    <lineage>
        <taxon>Bacteria</taxon>
        <taxon>Pseudomonadati</taxon>
        <taxon>Bacteroidota</taxon>
        <taxon>Cytophagia</taxon>
        <taxon>Cytophagales</taxon>
        <taxon>Hymenobacteraceae</taxon>
        <taxon>Hymenobacter</taxon>
    </lineage>
</organism>
<reference evidence="1" key="1">
    <citation type="submission" date="2023-07" db="EMBL/GenBank/DDBJ databases">
        <authorList>
            <person name="Kim M.K."/>
        </authorList>
    </citation>
    <scope>NUCLEOTIDE SEQUENCE</scope>
    <source>
        <strain evidence="1">ASUV-10-1</strain>
    </source>
</reference>
<evidence type="ECO:0000313" key="1">
    <source>
        <dbReference type="EMBL" id="MDO7873658.1"/>
    </source>
</evidence>
<sequence>MNTPKSDAYQGFANAIQEMAAQKKAMLSHEEELEEQMIDNCSAAIYRYLIQMRPNPEVRTVANLKKYALDLTMSLLGDRVGGLESIKKAGRDIAQEPR</sequence>
<dbReference type="Proteomes" id="UP001176429">
    <property type="component" value="Unassembled WGS sequence"/>
</dbReference>
<gene>
    <name evidence="1" type="ORF">Q5H93_02855</name>
</gene>
<comment type="caution">
    <text evidence="1">The sequence shown here is derived from an EMBL/GenBank/DDBJ whole genome shotgun (WGS) entry which is preliminary data.</text>
</comment>
<dbReference type="EMBL" id="JAUQSY010000002">
    <property type="protein sequence ID" value="MDO7873658.1"/>
    <property type="molecule type" value="Genomic_DNA"/>
</dbReference>